<keyword evidence="2" id="KW-1185">Reference proteome</keyword>
<dbReference type="InParanoid" id="A0A061EIE1"/>
<dbReference type="STRING" id="3641.A0A061EIE1"/>
<reference evidence="1 2" key="1">
    <citation type="journal article" date="2013" name="Genome Biol.">
        <title>The genome sequence of the most widely cultivated cacao type and its use to identify candidate genes regulating pod color.</title>
        <authorList>
            <person name="Motamayor J.C."/>
            <person name="Mockaitis K."/>
            <person name="Schmutz J."/>
            <person name="Haiminen N."/>
            <person name="Iii D.L."/>
            <person name="Cornejo O."/>
            <person name="Findley S.D."/>
            <person name="Zheng P."/>
            <person name="Utro F."/>
            <person name="Royaert S."/>
            <person name="Saski C."/>
            <person name="Jenkins J."/>
            <person name="Podicheti R."/>
            <person name="Zhao M."/>
            <person name="Scheffler B.E."/>
            <person name="Stack J.C."/>
            <person name="Feltus F.A."/>
            <person name="Mustiga G.M."/>
            <person name="Amores F."/>
            <person name="Phillips W."/>
            <person name="Marelli J.P."/>
            <person name="May G.D."/>
            <person name="Shapiro H."/>
            <person name="Ma J."/>
            <person name="Bustamante C.D."/>
            <person name="Schnell R.J."/>
            <person name="Main D."/>
            <person name="Gilbert D."/>
            <person name="Parida L."/>
            <person name="Kuhn D.N."/>
        </authorList>
    </citation>
    <scope>NUCLEOTIDE SEQUENCE [LARGE SCALE GENOMIC DNA]</scope>
    <source>
        <strain evidence="2">cv. Matina 1-6</strain>
    </source>
</reference>
<dbReference type="Gramene" id="EOY04770">
    <property type="protein sequence ID" value="EOY04770"/>
    <property type="gene ID" value="TCM_019947"/>
</dbReference>
<dbReference type="eggNOG" id="ENOG502R4EM">
    <property type="taxonomic scope" value="Eukaryota"/>
</dbReference>
<proteinExistence type="predicted"/>
<organism evidence="1 2">
    <name type="scientific">Theobroma cacao</name>
    <name type="common">Cacao</name>
    <name type="synonym">Cocoa</name>
    <dbReference type="NCBI Taxonomy" id="3641"/>
    <lineage>
        <taxon>Eukaryota</taxon>
        <taxon>Viridiplantae</taxon>
        <taxon>Streptophyta</taxon>
        <taxon>Embryophyta</taxon>
        <taxon>Tracheophyta</taxon>
        <taxon>Spermatophyta</taxon>
        <taxon>Magnoliopsida</taxon>
        <taxon>eudicotyledons</taxon>
        <taxon>Gunneridae</taxon>
        <taxon>Pentapetalae</taxon>
        <taxon>rosids</taxon>
        <taxon>malvids</taxon>
        <taxon>Malvales</taxon>
        <taxon>Malvaceae</taxon>
        <taxon>Byttnerioideae</taxon>
        <taxon>Theobroma</taxon>
    </lineage>
</organism>
<name>A0A061EIE1_THECC</name>
<sequence>MAKFHRTDCIEILSQIKHQEKLVNLKRRWLMGLSTSRSKRKQCKEPKFFRYKTLPESLLRDDDIFWETIKTHVEEAFGARNFGRGSHVIQHSVQSFDAPKIMGFLLSFLNALTNNGLYLIAMILTGGSGNFEKTRCKMKQVIRESLPRCLSSENHDHKRKDMIMKLYRVLDDHQNFRDNSMKSVTATFQIHHDAAIHVLDGLGDFPLQTLIAMDRKLRCLKRLPQLQACEGGKKRKRLIEKVSKTGKRMLRDLEKGGELREPLAKALAVADLSMKLSTGCLNTPTTCFHQFSPEIISLQNDIIKAIWILKTKVRFPKLKTLKLLLDPKVDISNRSLRGAITNMLTEFLFECSDMDTIPKSLLETLAVINKDSRSMPHGRFLKEEFEEEIECILSVSAQLKQIVWDLLPDHELDEEFADAYGEELEDSDDGSCIEDDGQMENEDSESFMSCSVNSIERDEGKLNVKVDPEIISNYETGSEDINEVKSVSKLHAFSDGNCFSPFSLPSGELNDYSIERDEVKLNSGVGPENASIFSSNLQLGNAMFVHNKSRMCRNQYLNIQEACDVTSLVSYNLIGQLLEKFTKEQDMELDWSDSLYLRRDSSIQEHSQGKKQKLPEEDVGGSFIQILKELMPSVPKSDREKLKE</sequence>
<protein>
    <submittedName>
        <fullName evidence="1">DNA double-strand break repair rad50 ATPase, putative isoform 1</fullName>
    </submittedName>
</protein>
<dbReference type="EMBL" id="CM001882">
    <property type="protein sequence ID" value="EOY04770.1"/>
    <property type="molecule type" value="Genomic_DNA"/>
</dbReference>
<dbReference type="FunCoup" id="A0A061EIE1">
    <property type="interactions" value="950"/>
</dbReference>
<evidence type="ECO:0000313" key="2">
    <source>
        <dbReference type="Proteomes" id="UP000026915"/>
    </source>
</evidence>
<accession>A0A061EIE1</accession>
<evidence type="ECO:0000313" key="1">
    <source>
        <dbReference type="EMBL" id="EOY04770.1"/>
    </source>
</evidence>
<dbReference type="AlphaFoldDB" id="A0A061EIE1"/>
<dbReference type="PANTHER" id="PTHR36071">
    <property type="entry name" value="DNA DOUBLE-STRAND BREAK REPAIR PROTEIN"/>
    <property type="match status" value="1"/>
</dbReference>
<dbReference type="PANTHER" id="PTHR36071:SF1">
    <property type="entry name" value="DNA DOUBLE-STRAND BREAK REPAIR PROTEIN"/>
    <property type="match status" value="1"/>
</dbReference>
<gene>
    <name evidence="1" type="ORF">TCM_019947</name>
</gene>
<dbReference type="Proteomes" id="UP000026915">
    <property type="component" value="Chromosome 4"/>
</dbReference>
<dbReference type="OMA" id="DMDTIPK"/>